<name>A0ABQ8C7U0_BRANA</name>
<accession>A0ABQ8C7U0</accession>
<dbReference type="Proteomes" id="UP000824890">
    <property type="component" value="Unassembled WGS sequence"/>
</dbReference>
<dbReference type="EMBL" id="JAGKQM010000009">
    <property type="protein sequence ID" value="KAH0912638.1"/>
    <property type="molecule type" value="Genomic_DNA"/>
</dbReference>
<gene>
    <name evidence="1" type="ORF">HID58_035959</name>
</gene>
<feature type="non-terminal residue" evidence="1">
    <location>
        <position position="1"/>
    </location>
</feature>
<evidence type="ECO:0000313" key="2">
    <source>
        <dbReference type="Proteomes" id="UP000824890"/>
    </source>
</evidence>
<reference evidence="1 2" key="1">
    <citation type="submission" date="2021-05" db="EMBL/GenBank/DDBJ databases">
        <title>Genome Assembly of Synthetic Allotetraploid Brassica napus Reveals Homoeologous Exchanges between Subgenomes.</title>
        <authorList>
            <person name="Davis J.T."/>
        </authorList>
    </citation>
    <scope>NUCLEOTIDE SEQUENCE [LARGE SCALE GENOMIC DNA]</scope>
    <source>
        <strain evidence="2">cv. Da-Ae</strain>
        <tissue evidence="1">Seedling</tissue>
    </source>
</reference>
<comment type="caution">
    <text evidence="1">The sequence shown here is derived from an EMBL/GenBank/DDBJ whole genome shotgun (WGS) entry which is preliminary data.</text>
</comment>
<proteinExistence type="predicted"/>
<organism evidence="1 2">
    <name type="scientific">Brassica napus</name>
    <name type="common">Rape</name>
    <dbReference type="NCBI Taxonomy" id="3708"/>
    <lineage>
        <taxon>Eukaryota</taxon>
        <taxon>Viridiplantae</taxon>
        <taxon>Streptophyta</taxon>
        <taxon>Embryophyta</taxon>
        <taxon>Tracheophyta</taxon>
        <taxon>Spermatophyta</taxon>
        <taxon>Magnoliopsida</taxon>
        <taxon>eudicotyledons</taxon>
        <taxon>Gunneridae</taxon>
        <taxon>Pentapetalae</taxon>
        <taxon>rosids</taxon>
        <taxon>malvids</taxon>
        <taxon>Brassicales</taxon>
        <taxon>Brassicaceae</taxon>
        <taxon>Brassiceae</taxon>
        <taxon>Brassica</taxon>
    </lineage>
</organism>
<sequence>NLEVLTIRLLGSSYTKLLVDRAIGKNKLCFLRSVFQVTVHSLRQERNGIGGRRGETHQNSEFLRGLLMTNK</sequence>
<protein>
    <submittedName>
        <fullName evidence="1">Uncharacterized protein</fullName>
    </submittedName>
</protein>
<evidence type="ECO:0000313" key="1">
    <source>
        <dbReference type="EMBL" id="KAH0912638.1"/>
    </source>
</evidence>
<keyword evidence="2" id="KW-1185">Reference proteome</keyword>